<comment type="caution">
    <text evidence="1">The sequence shown here is derived from an EMBL/GenBank/DDBJ whole genome shotgun (WGS) entry which is preliminary data.</text>
</comment>
<dbReference type="Proteomes" id="UP000324222">
    <property type="component" value="Unassembled WGS sequence"/>
</dbReference>
<gene>
    <name evidence="1" type="ORF">E2C01_026343</name>
</gene>
<sequence>MNIKTCPGTEKVNSSQVNNDTIFLISPLSIAANLGIMRLHGSYTHILNI</sequence>
<protein>
    <recommendedName>
        <fullName evidence="3">Serpin domain-containing protein</fullName>
    </recommendedName>
</protein>
<dbReference type="AlphaFoldDB" id="A0A5B7EII1"/>
<dbReference type="EMBL" id="VSRR010002741">
    <property type="protein sequence ID" value="MPC33006.1"/>
    <property type="molecule type" value="Genomic_DNA"/>
</dbReference>
<proteinExistence type="predicted"/>
<name>A0A5B7EII1_PORTR</name>
<accession>A0A5B7EII1</accession>
<reference evidence="1 2" key="1">
    <citation type="submission" date="2019-05" db="EMBL/GenBank/DDBJ databases">
        <title>Another draft genome of Portunus trituberculatus and its Hox gene families provides insights of decapod evolution.</title>
        <authorList>
            <person name="Jeong J.-H."/>
            <person name="Song I."/>
            <person name="Kim S."/>
            <person name="Choi T."/>
            <person name="Kim D."/>
            <person name="Ryu S."/>
            <person name="Kim W."/>
        </authorList>
    </citation>
    <scope>NUCLEOTIDE SEQUENCE [LARGE SCALE GENOMIC DNA]</scope>
    <source>
        <tissue evidence="1">Muscle</tissue>
    </source>
</reference>
<evidence type="ECO:0000313" key="1">
    <source>
        <dbReference type="EMBL" id="MPC33006.1"/>
    </source>
</evidence>
<evidence type="ECO:0008006" key="3">
    <source>
        <dbReference type="Google" id="ProtNLM"/>
    </source>
</evidence>
<organism evidence="1 2">
    <name type="scientific">Portunus trituberculatus</name>
    <name type="common">Swimming crab</name>
    <name type="synonym">Neptunus trituberculatus</name>
    <dbReference type="NCBI Taxonomy" id="210409"/>
    <lineage>
        <taxon>Eukaryota</taxon>
        <taxon>Metazoa</taxon>
        <taxon>Ecdysozoa</taxon>
        <taxon>Arthropoda</taxon>
        <taxon>Crustacea</taxon>
        <taxon>Multicrustacea</taxon>
        <taxon>Malacostraca</taxon>
        <taxon>Eumalacostraca</taxon>
        <taxon>Eucarida</taxon>
        <taxon>Decapoda</taxon>
        <taxon>Pleocyemata</taxon>
        <taxon>Brachyura</taxon>
        <taxon>Eubrachyura</taxon>
        <taxon>Portunoidea</taxon>
        <taxon>Portunidae</taxon>
        <taxon>Portuninae</taxon>
        <taxon>Portunus</taxon>
    </lineage>
</organism>
<evidence type="ECO:0000313" key="2">
    <source>
        <dbReference type="Proteomes" id="UP000324222"/>
    </source>
</evidence>
<keyword evidence="2" id="KW-1185">Reference proteome</keyword>